<sequence length="412" mass="46750">MLFQLNHVRVALQRTSQGEPENPSTIRSPCSRRPPAGRFRFPASTQRKKKNPPFDALGRLWILRPSGFRRFVYLVMNDTKRRDFPLRRIDASRLFFPAGERPPVPPPLEDARLPPAAIRFSPPITDTSNGDMEFMLLGGRGRKRSKVVAADHTGRCVLYDPALRTVRTLPELTAPKFMAASLTIGESLFIIDKHFNLTFSRNDCFDALYFDEDDADWECYSLPPPPYMDTYDPDSQGLRYRAHITSYAEVTNRGSGGGSSIWVSKEGLGTHSFDVQSGKWKKTGDWVLPFWGPGRYIREHKLWFGLSADEDDGVVCASDLTQTQPAAPRILYRDAATPPDWKGKSSTLVHLGHSRFCLARFFRIIQPGGLPCIKFVVFTGLKVEQGDGEELRMVKHRSHRYSLVNKLIHWVL</sequence>
<accession>A0A835ABT7</accession>
<name>A0A835ABT7_9POAL</name>
<dbReference type="Pfam" id="PF07893">
    <property type="entry name" value="DUF1668"/>
    <property type="match status" value="1"/>
</dbReference>
<dbReference type="Proteomes" id="UP000636709">
    <property type="component" value="Unassembled WGS sequence"/>
</dbReference>
<feature type="region of interest" description="Disordered" evidence="1">
    <location>
        <begin position="13"/>
        <end position="51"/>
    </location>
</feature>
<dbReference type="PANTHER" id="PTHR33085">
    <property type="entry name" value="OS12G0113100 PROTEIN-RELATED"/>
    <property type="match status" value="1"/>
</dbReference>
<dbReference type="PANTHER" id="PTHR33085:SF88">
    <property type="entry name" value="OS08G0165000 PROTEIN"/>
    <property type="match status" value="1"/>
</dbReference>
<evidence type="ECO:0000313" key="2">
    <source>
        <dbReference type="EMBL" id="KAF8661179.1"/>
    </source>
</evidence>
<comment type="caution">
    <text evidence="2">The sequence shown here is derived from an EMBL/GenBank/DDBJ whole genome shotgun (WGS) entry which is preliminary data.</text>
</comment>
<gene>
    <name evidence="2" type="ORF">HU200_057291</name>
</gene>
<evidence type="ECO:0000256" key="1">
    <source>
        <dbReference type="SAM" id="MobiDB-lite"/>
    </source>
</evidence>
<reference evidence="2" key="1">
    <citation type="submission" date="2020-07" db="EMBL/GenBank/DDBJ databases">
        <title>Genome sequence and genetic diversity analysis of an under-domesticated orphan crop, white fonio (Digitaria exilis).</title>
        <authorList>
            <person name="Bennetzen J.L."/>
            <person name="Chen S."/>
            <person name="Ma X."/>
            <person name="Wang X."/>
            <person name="Yssel A.E.J."/>
            <person name="Chaluvadi S.R."/>
            <person name="Johnson M."/>
            <person name="Gangashetty P."/>
            <person name="Hamidou F."/>
            <person name="Sanogo M.D."/>
            <person name="Zwaenepoel A."/>
            <person name="Wallace J."/>
            <person name="Van De Peer Y."/>
            <person name="Van Deynze A."/>
        </authorList>
    </citation>
    <scope>NUCLEOTIDE SEQUENCE</scope>
    <source>
        <tissue evidence="2">Leaves</tissue>
    </source>
</reference>
<dbReference type="EMBL" id="JACEFO010002416">
    <property type="protein sequence ID" value="KAF8661179.1"/>
    <property type="molecule type" value="Genomic_DNA"/>
</dbReference>
<dbReference type="AlphaFoldDB" id="A0A835ABT7"/>
<feature type="compositionally biased region" description="Polar residues" evidence="1">
    <location>
        <begin position="13"/>
        <end position="28"/>
    </location>
</feature>
<evidence type="ECO:0000313" key="3">
    <source>
        <dbReference type="Proteomes" id="UP000636709"/>
    </source>
</evidence>
<protein>
    <submittedName>
        <fullName evidence="2">Uncharacterized protein</fullName>
    </submittedName>
</protein>
<dbReference type="OrthoDB" id="602168at2759"/>
<keyword evidence="3" id="KW-1185">Reference proteome</keyword>
<feature type="compositionally biased region" description="Low complexity" evidence="1">
    <location>
        <begin position="33"/>
        <end position="43"/>
    </location>
</feature>
<dbReference type="InterPro" id="IPR012871">
    <property type="entry name" value="DUF1668_ORYSA"/>
</dbReference>
<organism evidence="2 3">
    <name type="scientific">Digitaria exilis</name>
    <dbReference type="NCBI Taxonomy" id="1010633"/>
    <lineage>
        <taxon>Eukaryota</taxon>
        <taxon>Viridiplantae</taxon>
        <taxon>Streptophyta</taxon>
        <taxon>Embryophyta</taxon>
        <taxon>Tracheophyta</taxon>
        <taxon>Spermatophyta</taxon>
        <taxon>Magnoliopsida</taxon>
        <taxon>Liliopsida</taxon>
        <taxon>Poales</taxon>
        <taxon>Poaceae</taxon>
        <taxon>PACMAD clade</taxon>
        <taxon>Panicoideae</taxon>
        <taxon>Panicodae</taxon>
        <taxon>Paniceae</taxon>
        <taxon>Anthephorinae</taxon>
        <taxon>Digitaria</taxon>
    </lineage>
</organism>
<proteinExistence type="predicted"/>